<proteinExistence type="predicted"/>
<keyword evidence="3" id="KW-1185">Reference proteome</keyword>
<dbReference type="Gene3D" id="3.40.50.2000">
    <property type="entry name" value="Glycogen Phosphorylase B"/>
    <property type="match status" value="4"/>
</dbReference>
<dbReference type="PANTHER" id="PTHR46401">
    <property type="entry name" value="GLYCOSYLTRANSFERASE WBBK-RELATED"/>
    <property type="match status" value="1"/>
</dbReference>
<keyword evidence="2" id="KW-0808">Transferase</keyword>
<name>A0ABS8Q3R6_9BURK</name>
<keyword evidence="2" id="KW-0328">Glycosyltransferase</keyword>
<dbReference type="CDD" id="cd03801">
    <property type="entry name" value="GT4_PimA-like"/>
    <property type="match status" value="1"/>
</dbReference>
<accession>A0ABS8Q3R6</accession>
<dbReference type="EC" id="2.4.-.-" evidence="2"/>
<comment type="caution">
    <text evidence="2">The sequence shown here is derived from an EMBL/GenBank/DDBJ whole genome shotgun (WGS) entry which is preliminary data.</text>
</comment>
<reference evidence="2" key="1">
    <citation type="submission" date="2021-11" db="EMBL/GenBank/DDBJ databases">
        <title>The complete genome of Massilia sp sp. G4R7.</title>
        <authorList>
            <person name="Liu L."/>
            <person name="Yue J."/>
            <person name="Yuan J."/>
            <person name="Yang F."/>
            <person name="Li L."/>
        </authorList>
    </citation>
    <scope>NUCLEOTIDE SEQUENCE</scope>
    <source>
        <strain evidence="2">G4R7</strain>
    </source>
</reference>
<dbReference type="RefSeq" id="WP_231056597.1">
    <property type="nucleotide sequence ID" value="NZ_JAJNOC010000001.1"/>
</dbReference>
<feature type="domain" description="Glycosyl transferase family 1" evidence="1">
    <location>
        <begin position="844"/>
        <end position="983"/>
    </location>
</feature>
<feature type="domain" description="Glycosyl transferase family 1" evidence="1">
    <location>
        <begin position="1239"/>
        <end position="1388"/>
    </location>
</feature>
<dbReference type="EMBL" id="JAJNOC010000001">
    <property type="protein sequence ID" value="MCD2515285.1"/>
    <property type="molecule type" value="Genomic_DNA"/>
</dbReference>
<dbReference type="GO" id="GO:0016757">
    <property type="term" value="F:glycosyltransferase activity"/>
    <property type="evidence" value="ECO:0007669"/>
    <property type="project" value="UniProtKB-KW"/>
</dbReference>
<organism evidence="2 3">
    <name type="scientific">Massilia phyllostachyos</name>
    <dbReference type="NCBI Taxonomy" id="2898585"/>
    <lineage>
        <taxon>Bacteria</taxon>
        <taxon>Pseudomonadati</taxon>
        <taxon>Pseudomonadota</taxon>
        <taxon>Betaproteobacteria</taxon>
        <taxon>Burkholderiales</taxon>
        <taxon>Oxalobacteraceae</taxon>
        <taxon>Telluria group</taxon>
        <taxon>Massilia</taxon>
    </lineage>
</organism>
<gene>
    <name evidence="2" type="ORF">LQ564_03045</name>
</gene>
<dbReference type="PANTHER" id="PTHR46401:SF9">
    <property type="entry name" value="MANNOSYLTRANSFERASE A"/>
    <property type="match status" value="1"/>
</dbReference>
<dbReference type="Proteomes" id="UP001179361">
    <property type="component" value="Unassembled WGS sequence"/>
</dbReference>
<protein>
    <submittedName>
        <fullName evidence="2">Glycosyltransferase</fullName>
        <ecNumber evidence="2">2.4.-.-</ecNumber>
    </submittedName>
</protein>
<feature type="domain" description="Glycosyl transferase family 1" evidence="1">
    <location>
        <begin position="395"/>
        <end position="565"/>
    </location>
</feature>
<dbReference type="CDD" id="cd03809">
    <property type="entry name" value="GT4_MtfB-like"/>
    <property type="match status" value="2"/>
</dbReference>
<sequence>MRLIFDFHAPQAAPAQDTALLRTLALNLAQSLSRGQYQGRDQHDIHVAVSSRHPSDVDVLRHAFENVLAAGRFHVYAQPNGADPFARHSAATLRAGFLAALHADLVVSMWQPDGGATNVLGVADAAAVLGATRQQQACLRAAALVLAPDAESARRLDAALAPAPVVGMDDVAAVWRALEKTPASLPAPDKPARARLALVSPLPPEHSGIADYSSELLLELERHYEVELVLTPGATPDPSLARFPQRDAAYFERHGGSYDRVLYHFGNSNVHKHMFALLRRHPGTVVLHDFYLSGVLDNMERDGDVPEAFLQALYASHGYTGLHYHAEHGRNPSIWQYPCNKEVLDRAAGVIVHSDFSCRLAEQWYGPGAADGWRTIPLLRGQVAQDADHAAARAQARAHLGLAEGDYVVSSYGMLGPTKLNHRLLDAFLASPLARDPHCKLVFVGANDPGQYGIELLRRIAASEAAARITITGFVSAADYQHWLAASDCAVQLRTQTRGETSASVLDCLMHGLPAIVNAHGASADLPPDTLCMLQDSFEDAELSAALGDLHASTERRQALAAAGRAHIARHHAPGAVGALYVEAIEAFARTSAPALRRQLVATLAAPDAPRPPHDAALVDTAAMIAANTPASAPRQLLVDISALVQADYKTGIQRVVRSIVLALVKEPPPGYRIEPVYSDGGNRAYRYARRFSCAMLGAPALTIEDAPIEARPGDTFLGLDLATNMTTQNQQQLLGLRRKGVAIWFTVYDLLPLLRPDCFPFGAQKYYGDFIDTISLVADGIVTISRAVADETQEWLAGRPNRRLSPLKLSWFHLGADIDNSVPSTGMPDNAEHAFAAMRAAPSLVMVGTLEPRKGQAQALAACELLWAKGVDVNLVIVGKNGWLVDALAERLEKHPQREQRLFWFNGVSDEMLLKLYDHSAALLAASEGEGFGLPLIEAAQKGLPIIARGIPVFREVAGEHAFYFEGGKPEDLAQAIEAWLALHAAGKAPPSKEMPWLTWRQSARQLMEAVLYNRHHAVAGGEKMAPQLLVDVSAMVREDLKTGIQRVVRAQLLELLRGQGRDYQVLPIYLSDEGGYWHYRYARRYLHQLVGTVGDGVHDEEVHVSGGDVFYSPDVFPGPMAEAARLGLYRRWREQGVRVHFLVHDILPVLRPDFFPPGADADFARWLRAVGGEADVLVCISAAVADETRDWLAGQDLGRPLPAFQVLHHGADITASQPSTGLPPDADKVLADIASSPSFLMVGTVEPRKGHAQALDAFEQLWADGENVRLVIVGHEGWKGLPDTSRRTIPAIAKRLRNHPELGKRLVWLQGISDEYLDRVYAAGACLLFASEGEGFGLPLIEAARHGVPLLARDIPVFREVAGEHAHYFSGSAGADLAAALRDWLRLHADGGHPAPHGIPARSWADNAQELVRTLFPQAAATP</sequence>
<dbReference type="InterPro" id="IPR001296">
    <property type="entry name" value="Glyco_trans_1"/>
</dbReference>
<dbReference type="SUPFAM" id="SSF53756">
    <property type="entry name" value="UDP-Glycosyltransferase/glycogen phosphorylase"/>
    <property type="match status" value="3"/>
</dbReference>
<evidence type="ECO:0000259" key="1">
    <source>
        <dbReference type="Pfam" id="PF00534"/>
    </source>
</evidence>
<evidence type="ECO:0000313" key="3">
    <source>
        <dbReference type="Proteomes" id="UP001179361"/>
    </source>
</evidence>
<evidence type="ECO:0000313" key="2">
    <source>
        <dbReference type="EMBL" id="MCD2515285.1"/>
    </source>
</evidence>
<dbReference type="Pfam" id="PF00534">
    <property type="entry name" value="Glycos_transf_1"/>
    <property type="match status" value="3"/>
</dbReference>